<keyword evidence="3" id="KW-0804">Transcription</keyword>
<proteinExistence type="predicted"/>
<feature type="domain" description="HTH tetR-type" evidence="6">
    <location>
        <begin position="30"/>
        <end position="90"/>
    </location>
</feature>
<dbReference type="SUPFAM" id="SSF48498">
    <property type="entry name" value="Tetracyclin repressor-like, C-terminal domain"/>
    <property type="match status" value="1"/>
</dbReference>
<feature type="DNA-binding region" description="H-T-H motif" evidence="4">
    <location>
        <begin position="53"/>
        <end position="72"/>
    </location>
</feature>
<evidence type="ECO:0000256" key="2">
    <source>
        <dbReference type="ARBA" id="ARBA00023125"/>
    </source>
</evidence>
<dbReference type="RefSeq" id="WP_202817904.1">
    <property type="nucleotide sequence ID" value="NZ_FOOI01000002.1"/>
</dbReference>
<evidence type="ECO:0000256" key="1">
    <source>
        <dbReference type="ARBA" id="ARBA00023015"/>
    </source>
</evidence>
<dbReference type="PANTHER" id="PTHR30055:SF243">
    <property type="entry name" value="HTH-TYPE TRANSCRIPTIONAL REGULATOR RV1816"/>
    <property type="match status" value="1"/>
</dbReference>
<accession>A0ABX2RYW2</accession>
<dbReference type="PANTHER" id="PTHR30055">
    <property type="entry name" value="HTH-TYPE TRANSCRIPTIONAL REGULATOR RUTR"/>
    <property type="match status" value="1"/>
</dbReference>
<dbReference type="Gene3D" id="1.10.357.10">
    <property type="entry name" value="Tetracycline Repressor, domain 2"/>
    <property type="match status" value="1"/>
</dbReference>
<dbReference type="InterPro" id="IPR025996">
    <property type="entry name" value="MT1864/Rv1816-like_C"/>
</dbReference>
<dbReference type="InterPro" id="IPR050109">
    <property type="entry name" value="HTH-type_TetR-like_transc_reg"/>
</dbReference>
<evidence type="ECO:0000313" key="8">
    <source>
        <dbReference type="Proteomes" id="UP000533017"/>
    </source>
</evidence>
<evidence type="ECO:0000313" key="7">
    <source>
        <dbReference type="EMBL" id="NYH81342.1"/>
    </source>
</evidence>
<dbReference type="InterPro" id="IPR036271">
    <property type="entry name" value="Tet_transcr_reg_TetR-rel_C_sf"/>
</dbReference>
<dbReference type="Proteomes" id="UP000533017">
    <property type="component" value="Unassembled WGS sequence"/>
</dbReference>
<dbReference type="Pfam" id="PF13305">
    <property type="entry name" value="TetR_C_33"/>
    <property type="match status" value="1"/>
</dbReference>
<dbReference type="Pfam" id="PF00440">
    <property type="entry name" value="TetR_N"/>
    <property type="match status" value="1"/>
</dbReference>
<protein>
    <submittedName>
        <fullName evidence="7">AcrR family transcriptional regulator</fullName>
    </submittedName>
</protein>
<gene>
    <name evidence="7" type="ORF">FHR37_000193</name>
</gene>
<feature type="region of interest" description="Disordered" evidence="5">
    <location>
        <begin position="1"/>
        <end position="26"/>
    </location>
</feature>
<evidence type="ECO:0000259" key="6">
    <source>
        <dbReference type="PROSITE" id="PS50977"/>
    </source>
</evidence>
<dbReference type="EMBL" id="JACBZA010000001">
    <property type="protein sequence ID" value="NYH81342.1"/>
    <property type="molecule type" value="Genomic_DNA"/>
</dbReference>
<dbReference type="PROSITE" id="PS50977">
    <property type="entry name" value="HTH_TETR_2"/>
    <property type="match status" value="1"/>
</dbReference>
<evidence type="ECO:0000256" key="5">
    <source>
        <dbReference type="SAM" id="MobiDB-lite"/>
    </source>
</evidence>
<dbReference type="SUPFAM" id="SSF46689">
    <property type="entry name" value="Homeodomain-like"/>
    <property type="match status" value="1"/>
</dbReference>
<keyword evidence="8" id="KW-1185">Reference proteome</keyword>
<organism evidence="7 8">
    <name type="scientific">Actinopolymorpha cephalotaxi</name>
    <dbReference type="NCBI Taxonomy" id="504797"/>
    <lineage>
        <taxon>Bacteria</taxon>
        <taxon>Bacillati</taxon>
        <taxon>Actinomycetota</taxon>
        <taxon>Actinomycetes</taxon>
        <taxon>Propionibacteriales</taxon>
        <taxon>Actinopolymorphaceae</taxon>
        <taxon>Actinopolymorpha</taxon>
    </lineage>
</organism>
<reference evidence="7 8" key="1">
    <citation type="submission" date="2020-07" db="EMBL/GenBank/DDBJ databases">
        <title>Sequencing the genomes of 1000 actinobacteria strains.</title>
        <authorList>
            <person name="Klenk H.-P."/>
        </authorList>
    </citation>
    <scope>NUCLEOTIDE SEQUENCE [LARGE SCALE GENOMIC DNA]</scope>
    <source>
        <strain evidence="7 8">DSM 45117</strain>
    </source>
</reference>
<evidence type="ECO:0000256" key="3">
    <source>
        <dbReference type="ARBA" id="ARBA00023163"/>
    </source>
</evidence>
<dbReference type="InterPro" id="IPR009057">
    <property type="entry name" value="Homeodomain-like_sf"/>
</dbReference>
<keyword evidence="1" id="KW-0805">Transcription regulation</keyword>
<name>A0ABX2RYW2_9ACTN</name>
<comment type="caution">
    <text evidence="7">The sequence shown here is derived from an EMBL/GenBank/DDBJ whole genome shotgun (WGS) entry which is preliminary data.</text>
</comment>
<evidence type="ECO:0000256" key="4">
    <source>
        <dbReference type="PROSITE-ProRule" id="PRU00335"/>
    </source>
</evidence>
<keyword evidence="2 4" id="KW-0238">DNA-binding</keyword>
<dbReference type="InterPro" id="IPR001647">
    <property type="entry name" value="HTH_TetR"/>
</dbReference>
<sequence length="267" mass="28073">MPTPRSAAPKNPTPRSATRKAPGPRERARAAFIRDILDISGRQIAESGAAALSMRAVARELEVASSALYRYFPSRDALLTALIIDAYAALADRAEAAQAKVPAGDFLGRWRAICHAVRGWAHESPHEYALVYGWPVPGYAAPEETIEAGTRLPYLLLGVVRDAWAAGALRETGAPEGAGALGDPAGAEAPALSAQMAAQAAHLAAATGLEDLPDTILIRSVIAWTQVFGAVSLELFGHLKGAFTDDAPFFATSVDLMAHVVGLDART</sequence>